<dbReference type="Proteomes" id="UP000669133">
    <property type="component" value="Unassembled WGS sequence"/>
</dbReference>
<feature type="compositionally biased region" description="Polar residues" evidence="1">
    <location>
        <begin position="339"/>
        <end position="355"/>
    </location>
</feature>
<feature type="compositionally biased region" description="Low complexity" evidence="1">
    <location>
        <begin position="328"/>
        <end position="338"/>
    </location>
</feature>
<protein>
    <submittedName>
        <fullName evidence="2">Uncharacterized protein</fullName>
    </submittedName>
</protein>
<dbReference type="OrthoDB" id="4026683at2759"/>
<comment type="caution">
    <text evidence="2">The sequence shown here is derived from an EMBL/GenBank/DDBJ whole genome shotgun (WGS) entry which is preliminary data.</text>
</comment>
<organism evidence="2 3">
    <name type="scientific">Candida metapsilosis</name>
    <dbReference type="NCBI Taxonomy" id="273372"/>
    <lineage>
        <taxon>Eukaryota</taxon>
        <taxon>Fungi</taxon>
        <taxon>Dikarya</taxon>
        <taxon>Ascomycota</taxon>
        <taxon>Saccharomycotina</taxon>
        <taxon>Pichiomycetes</taxon>
        <taxon>Debaryomycetaceae</taxon>
        <taxon>Candida/Lodderomyces clade</taxon>
        <taxon>Candida</taxon>
    </lineage>
</organism>
<dbReference type="EMBL" id="JAEOAQ010000006">
    <property type="protein sequence ID" value="KAG5418096.1"/>
    <property type="molecule type" value="Genomic_DNA"/>
</dbReference>
<evidence type="ECO:0000313" key="2">
    <source>
        <dbReference type="EMBL" id="KAG5418096.1"/>
    </source>
</evidence>
<keyword evidence="3" id="KW-1185">Reference proteome</keyword>
<dbReference type="AlphaFoldDB" id="A0A8H7ZFW4"/>
<sequence length="355" mass="40446">MSHPDAPPAYTTSPLESNSNYDQPPPQIPPRALPRVGNEPVYFEDAAPRGWTISINKRKWGDGYTIFVSKDAAEKYKAFKKSSNEHVLDLQRNGIGIPLLKAETPFNPYTPKYLTFSRNVPNDEGSFDSDKAMSVFCQVRKFSFRGYDTFIFDFTPDPKTPKVNFQIFMFVHSTIPIYDYKYKGDVHRWVDESNQIKSDSNSKVKYAFKHSILKQWQPSLVDSWDGYSNGLDEKKHNPYLKSLFAMKLKPDLKLPKQQYYGDNCTAILEETDSDSGNGEVKIDDLYSTDPNINYESVLSVHVDALVLVCVATVLKRQKENDEDKRRNNNNTPNTVRNTSVPQTPSVYNGSNASSF</sequence>
<evidence type="ECO:0000313" key="3">
    <source>
        <dbReference type="Proteomes" id="UP000669133"/>
    </source>
</evidence>
<reference evidence="2 3" key="1">
    <citation type="submission" date="2020-12" db="EMBL/GenBank/DDBJ databases">
        <title>Effect of drift, selection, and recombination on the evolution of hybrid genomes in Candida yeast pathogens.</title>
        <authorList>
            <person name="Mixao V."/>
            <person name="Ksiezopolska E."/>
            <person name="Saus E."/>
            <person name="Boekhout T."/>
            <person name="Gacser A."/>
            <person name="Gabaldon T."/>
        </authorList>
    </citation>
    <scope>NUCLEOTIDE SEQUENCE [LARGE SCALE GENOMIC DNA]</scope>
    <source>
        <strain evidence="2 3">BP57</strain>
    </source>
</reference>
<name>A0A8H7ZFW4_9ASCO</name>
<feature type="region of interest" description="Disordered" evidence="1">
    <location>
        <begin position="318"/>
        <end position="355"/>
    </location>
</feature>
<dbReference type="GeneID" id="93653054"/>
<evidence type="ECO:0000256" key="1">
    <source>
        <dbReference type="SAM" id="MobiDB-lite"/>
    </source>
</evidence>
<feature type="region of interest" description="Disordered" evidence="1">
    <location>
        <begin position="1"/>
        <end position="36"/>
    </location>
</feature>
<feature type="compositionally biased region" description="Pro residues" evidence="1">
    <location>
        <begin position="23"/>
        <end position="32"/>
    </location>
</feature>
<accession>A0A8H7ZFW4</accession>
<feature type="compositionally biased region" description="Polar residues" evidence="1">
    <location>
        <begin position="10"/>
        <end position="22"/>
    </location>
</feature>
<dbReference type="RefSeq" id="XP_067547212.1">
    <property type="nucleotide sequence ID" value="XM_067693496.1"/>
</dbReference>
<gene>
    <name evidence="2" type="ORF">I9W82_004425</name>
</gene>
<proteinExistence type="predicted"/>